<dbReference type="InterPro" id="IPR027417">
    <property type="entry name" value="P-loop_NTPase"/>
</dbReference>
<keyword evidence="6" id="KW-0067">ATP-binding</keyword>
<dbReference type="Gene3D" id="1.10.3380.30">
    <property type="match status" value="1"/>
</dbReference>
<gene>
    <name evidence="12" type="ORF">B5V51_14954</name>
</gene>
<evidence type="ECO:0000256" key="5">
    <source>
        <dbReference type="ARBA" id="ARBA00022806"/>
    </source>
</evidence>
<feature type="domain" description="Helicase C-terminal" evidence="11">
    <location>
        <begin position="581"/>
        <end position="751"/>
    </location>
</feature>
<evidence type="ECO:0000256" key="7">
    <source>
        <dbReference type="ARBA" id="ARBA00022884"/>
    </source>
</evidence>
<keyword evidence="2" id="KW-0963">Cytoplasm</keyword>
<dbReference type="STRING" id="7102.A0A2A4JND5"/>
<evidence type="ECO:0000256" key="4">
    <source>
        <dbReference type="ARBA" id="ARBA00022801"/>
    </source>
</evidence>
<dbReference type="CDD" id="cd18795">
    <property type="entry name" value="SF2_C_Ski2"/>
    <property type="match status" value="1"/>
</dbReference>
<dbReference type="SMART" id="SM00490">
    <property type="entry name" value="HELICc"/>
    <property type="match status" value="1"/>
</dbReference>
<dbReference type="Gene3D" id="3.40.50.300">
    <property type="entry name" value="P-loop containing nucleotide triphosphate hydrolases"/>
    <property type="match status" value="2"/>
</dbReference>
<dbReference type="GO" id="GO:0003723">
    <property type="term" value="F:RNA binding"/>
    <property type="evidence" value="ECO:0007669"/>
    <property type="project" value="UniProtKB-KW"/>
</dbReference>
<comment type="caution">
    <text evidence="12">The sequence shown here is derived from an EMBL/GenBank/DDBJ whole genome shotgun (WGS) entry which is preliminary data.</text>
</comment>
<evidence type="ECO:0000259" key="10">
    <source>
        <dbReference type="PROSITE" id="PS51192"/>
    </source>
</evidence>
<dbReference type="PIRSF" id="PIRSF005198">
    <property type="entry name" value="Antiviral_helicase_SKI2"/>
    <property type="match status" value="1"/>
</dbReference>
<dbReference type="InterPro" id="IPR011545">
    <property type="entry name" value="DEAD/DEAH_box_helicase_dom"/>
</dbReference>
<keyword evidence="7" id="KW-0694">RNA-binding</keyword>
<dbReference type="InterPro" id="IPR050699">
    <property type="entry name" value="RNA-DNA_Helicase"/>
</dbReference>
<keyword evidence="3" id="KW-0547">Nucleotide-binding</keyword>
<evidence type="ECO:0000256" key="9">
    <source>
        <dbReference type="SAM" id="MobiDB-lite"/>
    </source>
</evidence>
<dbReference type="InterPro" id="IPR012961">
    <property type="entry name" value="Ski2/MTR4_C"/>
</dbReference>
<dbReference type="Pfam" id="PF00271">
    <property type="entry name" value="Helicase_C"/>
    <property type="match status" value="1"/>
</dbReference>
<comment type="subcellular location">
    <subcellularLocation>
        <location evidence="1">Cytoplasm</location>
    </subcellularLocation>
</comment>
<dbReference type="GO" id="GO:0005524">
    <property type="term" value="F:ATP binding"/>
    <property type="evidence" value="ECO:0007669"/>
    <property type="project" value="UniProtKB-KW"/>
</dbReference>
<dbReference type="InterPro" id="IPR040801">
    <property type="entry name" value="Ski2_N"/>
</dbReference>
<evidence type="ECO:0000256" key="3">
    <source>
        <dbReference type="ARBA" id="ARBA00022741"/>
    </source>
</evidence>
<dbReference type="PROSITE" id="PS51194">
    <property type="entry name" value="HELICASE_CTER"/>
    <property type="match status" value="1"/>
</dbReference>
<feature type="region of interest" description="Disordered" evidence="9">
    <location>
        <begin position="88"/>
        <end position="118"/>
    </location>
</feature>
<evidence type="ECO:0000256" key="2">
    <source>
        <dbReference type="ARBA" id="ARBA00022490"/>
    </source>
</evidence>
<organism evidence="12">
    <name type="scientific">Heliothis virescens</name>
    <name type="common">Tobacco budworm moth</name>
    <dbReference type="NCBI Taxonomy" id="7102"/>
    <lineage>
        <taxon>Eukaryota</taxon>
        <taxon>Metazoa</taxon>
        <taxon>Ecdysozoa</taxon>
        <taxon>Arthropoda</taxon>
        <taxon>Hexapoda</taxon>
        <taxon>Insecta</taxon>
        <taxon>Pterygota</taxon>
        <taxon>Neoptera</taxon>
        <taxon>Endopterygota</taxon>
        <taxon>Lepidoptera</taxon>
        <taxon>Glossata</taxon>
        <taxon>Ditrysia</taxon>
        <taxon>Noctuoidea</taxon>
        <taxon>Noctuidae</taxon>
        <taxon>Heliothinae</taxon>
        <taxon>Heliothis</taxon>
    </lineage>
</organism>
<evidence type="ECO:0008006" key="13">
    <source>
        <dbReference type="Google" id="ProtNLM"/>
    </source>
</evidence>
<name>A0A2A4JND5_HELVI</name>
<dbReference type="InterPro" id="IPR016438">
    <property type="entry name" value="SKI2-like"/>
</dbReference>
<protein>
    <recommendedName>
        <fullName evidence="13">Helicase SKI2W</fullName>
    </recommendedName>
</protein>
<evidence type="ECO:0000313" key="12">
    <source>
        <dbReference type="EMBL" id="PCG73296.1"/>
    </source>
</evidence>
<proteinExistence type="predicted"/>
<dbReference type="GO" id="GO:0016787">
    <property type="term" value="F:hydrolase activity"/>
    <property type="evidence" value="ECO:0007669"/>
    <property type="project" value="UniProtKB-KW"/>
</dbReference>
<dbReference type="EMBL" id="NWSH01000977">
    <property type="protein sequence ID" value="PCG73296.1"/>
    <property type="molecule type" value="Genomic_DNA"/>
</dbReference>
<dbReference type="FunFam" id="3.40.50.300:FF:000354">
    <property type="entry name" value="ATP-dependent RNA helicase SKI2"/>
    <property type="match status" value="1"/>
</dbReference>
<dbReference type="InterPro" id="IPR014001">
    <property type="entry name" value="Helicase_ATP-bd"/>
</dbReference>
<dbReference type="FunFam" id="1.10.3380.30:FF:000001">
    <property type="entry name" value="Ski2 ATP-dependent RNA helicase"/>
    <property type="match status" value="1"/>
</dbReference>
<dbReference type="Pfam" id="PF17911">
    <property type="entry name" value="Ski2_N"/>
    <property type="match status" value="1"/>
</dbReference>
<evidence type="ECO:0000259" key="11">
    <source>
        <dbReference type="PROSITE" id="PS51194"/>
    </source>
</evidence>
<keyword evidence="5" id="KW-0347">Helicase</keyword>
<dbReference type="SMART" id="SM00487">
    <property type="entry name" value="DEXDc"/>
    <property type="match status" value="1"/>
</dbReference>
<dbReference type="SMART" id="SM01142">
    <property type="entry name" value="DSHCT"/>
    <property type="match status" value="1"/>
</dbReference>
<dbReference type="Pfam" id="PF08148">
    <property type="entry name" value="DSHCT"/>
    <property type="match status" value="1"/>
</dbReference>
<feature type="domain" description="Helicase ATP-binding" evidence="10">
    <location>
        <begin position="315"/>
        <end position="471"/>
    </location>
</feature>
<evidence type="ECO:0000256" key="8">
    <source>
        <dbReference type="ARBA" id="ARBA00047984"/>
    </source>
</evidence>
<evidence type="ECO:0000256" key="1">
    <source>
        <dbReference type="ARBA" id="ARBA00004496"/>
    </source>
</evidence>
<dbReference type="GO" id="GO:0070478">
    <property type="term" value="P:nuclear-transcribed mRNA catabolic process, 3'-5' exonucleolytic nonsense-mediated decay"/>
    <property type="evidence" value="ECO:0007669"/>
    <property type="project" value="TreeGrafter"/>
</dbReference>
<sequence>MSIEAENDFSDFKLPPIFEDLNERVKEYLLKPERLSIHQWERSQSHWHRESNVDSLFIHDADDFGPDTTLEVVRDPITGEITGLEEVSIPVEDDEDGLSMSRAPLPPSLATRGTTTQSPFLPAGFEEELEKMLAEAANGDVNIDLDNEEPGKFLGEDILNTAPGSKETVLFAEDGFTLLNAPKVSEETAEDKDNVDIHVKINLEEVVDNNAHLVDLWKDEEVPEKKPQRPVRNIELDNDTDNDNFLEATIIRPPIELPEIPVLNITSSAAKTGVTSTDWAEMIDVSQPVPEFREKIKDMAQTYPFELDNFQKQAILKLEEGHHVFVAAHTSAGKTVVAEYAIAMSRRNCTRAIYTSPIKALSNQKYNDFNKMFGEVGLLTGDLQINATASCLVMTTEILRSMLYCGSDVTRDLEFVIFDEVHYINNAERGYVWEEVLILLPAHVSIVMLSATVPNTLQFADWVGRTKKRKVYVVSTPKRPVPLCHYLYTGTGGKSKNERFLVVDQEGNFQLKGYNEAVAAKKARENEYKKNFGPKGGKMYMNPKAEQTMWVAFIDHLKQKDKLPVVAFTLSRNRCDQNAESLMSVDLTTAKEKGHIRSFFQKCLQRLKEPDRRLPQVIRLQRVLENGIGVHHSGILPLLKEIVEMLFQSGFVKILFATETFAMGVNMPARTVVFDETSKYDGLQRRTLAPAEYIQMAGRAGRRGLDDTGTVIILCKEGVPDLVTLKGMMLGIPQKLSSQFRLTYAMILSLLRAATVSVEGMMQRSFREFNQICQADNYRKQLELAEKEYSEKCSTPLASHLAPLAAFYDTAAAYIDVLNEIMPILLNTAKVAKEMTPGKVLIVSAGPYMNQLGVLLNNNGPRQTPYKVLVLNTKVQDDAKYNFEVDESWYRILSFSAMYDSTGTEESTLDHTILCIAPKNIVAVTKMNLKIDPKIIIDDWERRQMPRFKDAPVGSSCTSAVQELSRISHAVCSGATRLEHVSLTQSLSVTTGEILSSLDKMNKCMVSHIACTLTVYSLDDTGTVIILCKEGVPDLVTLKGMMLGIPQKLSSQFRLTYAMILSLLRAATVSVEGMMQRSFREFNQICQADNYRKQLELAEKEYSEKCSTPLASHLAPLAAFYDTAAAYIDVLNEIMPILLNTAKVAKEMTPGKVLIVSAGPYMNQLGVLLNNNGPRQTPYKVLVLNTKVQDDAKYNFEVDESWYRILSFSAMYDSTGTEESTLDHTILCIAPKNIVAVTKMNLKIDPKIIIDDWERRQMPRFKDAPVGSSCTSAVQELSRISHAVCSGATRLEHVSLTQSLSVTTGEILSSLDKMNKCMNELKEHKKCTDIANFKSEFAIVYERKLTERKRDKYKRLLSFENLALYPDYQRRLMVLRELSYIDEHDSVILKGRVACGMGTNELIISELVFRNVFTDKTPAEIAALLSCFVFQARTQMENQLTEKLAEGVKAIEQIDAELTAIESKYLVGQFEGQAERLNFGLVRVVYEWALEKPFAEIMDLTDVQEGIIVRCIQQLHELLVDVKDAAVAVGDPKLQAKMMEASTAIKRDIVFAASLYTTQKETVTT</sequence>
<dbReference type="Pfam" id="PF00270">
    <property type="entry name" value="DEAD"/>
    <property type="match status" value="1"/>
</dbReference>
<dbReference type="GO" id="GO:0055087">
    <property type="term" value="C:Ski complex"/>
    <property type="evidence" value="ECO:0007669"/>
    <property type="project" value="TreeGrafter"/>
</dbReference>
<reference evidence="12" key="1">
    <citation type="submission" date="2017-09" db="EMBL/GenBank/DDBJ databases">
        <title>Contemporary evolution of a Lepidopteran species, Heliothis virescens, in response to modern agricultural practices.</title>
        <authorList>
            <person name="Fritz M.L."/>
            <person name="Deyonke A.M."/>
            <person name="Papanicolaou A."/>
            <person name="Micinski S."/>
            <person name="Westbrook J."/>
            <person name="Gould F."/>
        </authorList>
    </citation>
    <scope>NUCLEOTIDE SEQUENCE [LARGE SCALE GENOMIC DNA]</scope>
    <source>
        <strain evidence="12">HvINT-</strain>
        <tissue evidence="12">Whole body</tissue>
    </source>
</reference>
<dbReference type="InterPro" id="IPR001650">
    <property type="entry name" value="Helicase_C-like"/>
</dbReference>
<evidence type="ECO:0000256" key="6">
    <source>
        <dbReference type="ARBA" id="ARBA00022840"/>
    </source>
</evidence>
<dbReference type="GO" id="GO:0003724">
    <property type="term" value="F:RNA helicase activity"/>
    <property type="evidence" value="ECO:0007669"/>
    <property type="project" value="UniProtKB-EC"/>
</dbReference>
<accession>A0A2A4JND5</accession>
<dbReference type="PROSITE" id="PS51192">
    <property type="entry name" value="HELICASE_ATP_BIND_1"/>
    <property type="match status" value="1"/>
</dbReference>
<dbReference type="PANTHER" id="PTHR12131">
    <property type="entry name" value="ATP-DEPENDENT RNA AND DNA HELICASE"/>
    <property type="match status" value="1"/>
</dbReference>
<keyword evidence="4" id="KW-0378">Hydrolase</keyword>
<comment type="catalytic activity">
    <reaction evidence="8">
        <text>ATP + H2O = ADP + phosphate + H(+)</text>
        <dbReference type="Rhea" id="RHEA:13065"/>
        <dbReference type="ChEBI" id="CHEBI:15377"/>
        <dbReference type="ChEBI" id="CHEBI:15378"/>
        <dbReference type="ChEBI" id="CHEBI:30616"/>
        <dbReference type="ChEBI" id="CHEBI:43474"/>
        <dbReference type="ChEBI" id="CHEBI:456216"/>
        <dbReference type="EC" id="3.6.4.13"/>
    </reaction>
</comment>
<dbReference type="SUPFAM" id="SSF52540">
    <property type="entry name" value="P-loop containing nucleoside triphosphate hydrolases"/>
    <property type="match status" value="1"/>
</dbReference>
<dbReference type="FunFam" id="3.40.50.300:FF:000447">
    <property type="entry name" value="helicase SKI2W isoform X2"/>
    <property type="match status" value="1"/>
</dbReference>
<dbReference type="PANTHER" id="PTHR12131:SF1">
    <property type="entry name" value="ATP-DEPENDENT RNA HELICASE SUPV3L1, MITOCHONDRIAL-RELATED"/>
    <property type="match status" value="1"/>
</dbReference>